<reference evidence="1 2" key="1">
    <citation type="journal article" date="2014" name="Int. J. Syst. Evol. Microbiol.">
        <title>Complete genome sequence of Corynebacterium casei LMG S-19264T (=DSM 44701T), isolated from a smear-ripened cheese.</title>
        <authorList>
            <consortium name="US DOE Joint Genome Institute (JGI-PGF)"/>
            <person name="Walter F."/>
            <person name="Albersmeier A."/>
            <person name="Kalinowski J."/>
            <person name="Ruckert C."/>
        </authorList>
    </citation>
    <scope>NUCLEOTIDE SEQUENCE [LARGE SCALE GENOMIC DNA]</scope>
    <source>
        <strain evidence="1 2">CGMCC 1.15286</strain>
    </source>
</reference>
<evidence type="ECO:0000313" key="2">
    <source>
        <dbReference type="Proteomes" id="UP000600247"/>
    </source>
</evidence>
<protein>
    <recommendedName>
        <fullName evidence="3">Translation initiation factor 2</fullName>
    </recommendedName>
</protein>
<comment type="caution">
    <text evidence="1">The sequence shown here is derived from an EMBL/GenBank/DDBJ whole genome shotgun (WGS) entry which is preliminary data.</text>
</comment>
<evidence type="ECO:0000313" key="1">
    <source>
        <dbReference type="EMBL" id="GGG62483.1"/>
    </source>
</evidence>
<organism evidence="1 2">
    <name type="scientific">Paenibacillus radicis</name>
    <name type="common">ex Gao et al. 2016</name>
    <dbReference type="NCBI Taxonomy" id="1737354"/>
    <lineage>
        <taxon>Bacteria</taxon>
        <taxon>Bacillati</taxon>
        <taxon>Bacillota</taxon>
        <taxon>Bacilli</taxon>
        <taxon>Bacillales</taxon>
        <taxon>Paenibacillaceae</taxon>
        <taxon>Paenibacillus</taxon>
    </lineage>
</organism>
<name>A0A917LWR5_9BACL</name>
<dbReference type="Proteomes" id="UP000600247">
    <property type="component" value="Unassembled WGS sequence"/>
</dbReference>
<gene>
    <name evidence="1" type="ORF">GCM10010918_15270</name>
</gene>
<sequence>MSKNKPEPMDTGQSFSKSENNAAKLALIGSAVTTFGDLITTIAAVIALEEIAASEILDQENQRIQDEKMSNMQKQIDYLTSQINQLSKK</sequence>
<dbReference type="AlphaFoldDB" id="A0A917LWR5"/>
<evidence type="ECO:0008006" key="3">
    <source>
        <dbReference type="Google" id="ProtNLM"/>
    </source>
</evidence>
<proteinExistence type="predicted"/>
<keyword evidence="2" id="KW-1185">Reference proteome</keyword>
<dbReference type="RefSeq" id="WP_229692040.1">
    <property type="nucleotide sequence ID" value="NZ_BMHY01000002.1"/>
</dbReference>
<dbReference type="EMBL" id="BMHY01000002">
    <property type="protein sequence ID" value="GGG62483.1"/>
    <property type="molecule type" value="Genomic_DNA"/>
</dbReference>
<accession>A0A917LWR5</accession>